<evidence type="ECO:0008006" key="4">
    <source>
        <dbReference type="Google" id="ProtNLM"/>
    </source>
</evidence>
<dbReference type="OrthoDB" id="1274362at2"/>
<organism evidence="2 3">
    <name type="scientific">Flavobacterium fontis</name>
    <dbReference type="NCBI Taxonomy" id="1124188"/>
    <lineage>
        <taxon>Bacteria</taxon>
        <taxon>Pseudomonadati</taxon>
        <taxon>Bacteroidota</taxon>
        <taxon>Flavobacteriia</taxon>
        <taxon>Flavobacteriales</taxon>
        <taxon>Flavobacteriaceae</taxon>
        <taxon>Flavobacterium</taxon>
    </lineage>
</organism>
<dbReference type="STRING" id="1124188.SAMN05444377_10365"/>
<dbReference type="Proteomes" id="UP000184147">
    <property type="component" value="Unassembled WGS sequence"/>
</dbReference>
<sequence length="124" mass="14850">MKSLFLIFLFLCSCTSSQNQVGVANTCNENIEFKKQFFYHLQVVDEYMHLVNPKVLNIDELQKLVTQEKTKNFNISLYFISKYTHVSYESISHSRYPFGVYEEDKLVWLKWYEENKCNNIQIKL</sequence>
<keyword evidence="3" id="KW-1185">Reference proteome</keyword>
<evidence type="ECO:0000313" key="2">
    <source>
        <dbReference type="EMBL" id="SHF03906.1"/>
    </source>
</evidence>
<evidence type="ECO:0000313" key="3">
    <source>
        <dbReference type="Proteomes" id="UP000184147"/>
    </source>
</evidence>
<proteinExistence type="predicted"/>
<gene>
    <name evidence="2" type="ORF">SAMN05444377_10365</name>
</gene>
<reference evidence="2 3" key="1">
    <citation type="submission" date="2016-11" db="EMBL/GenBank/DDBJ databases">
        <authorList>
            <person name="Jaros S."/>
            <person name="Januszkiewicz K."/>
            <person name="Wedrychowicz H."/>
        </authorList>
    </citation>
    <scope>NUCLEOTIDE SEQUENCE [LARGE SCALE GENOMIC DNA]</scope>
    <source>
        <strain evidence="2 3">DSM 25660</strain>
    </source>
</reference>
<dbReference type="EMBL" id="FQVQ01000003">
    <property type="protein sequence ID" value="SHF03906.1"/>
    <property type="molecule type" value="Genomic_DNA"/>
</dbReference>
<dbReference type="AlphaFoldDB" id="A0A1M4YEL7"/>
<accession>A0A1M4YEL7</accession>
<name>A0A1M4YEL7_9FLAO</name>
<feature type="chain" id="PRO_5013087155" description="Lipoprotein" evidence="1">
    <location>
        <begin position="19"/>
        <end position="124"/>
    </location>
</feature>
<protein>
    <recommendedName>
        <fullName evidence="4">Lipoprotein</fullName>
    </recommendedName>
</protein>
<keyword evidence="1" id="KW-0732">Signal</keyword>
<dbReference type="RefSeq" id="WP_073361793.1">
    <property type="nucleotide sequence ID" value="NZ_FQVQ01000003.1"/>
</dbReference>
<evidence type="ECO:0000256" key="1">
    <source>
        <dbReference type="SAM" id="SignalP"/>
    </source>
</evidence>
<feature type="signal peptide" evidence="1">
    <location>
        <begin position="1"/>
        <end position="18"/>
    </location>
</feature>